<protein>
    <submittedName>
        <fullName evidence="6">Alanine racemase</fullName>
    </submittedName>
</protein>
<dbReference type="SUPFAM" id="SSF53822">
    <property type="entry name" value="Periplasmic binding protein-like I"/>
    <property type="match status" value="1"/>
</dbReference>
<evidence type="ECO:0000256" key="3">
    <source>
        <dbReference type="ARBA" id="ARBA00023163"/>
    </source>
</evidence>
<organism evidence="6 7">
    <name type="scientific">Nakamurella endophytica</name>
    <dbReference type="NCBI Taxonomy" id="1748367"/>
    <lineage>
        <taxon>Bacteria</taxon>
        <taxon>Bacillati</taxon>
        <taxon>Actinomycetota</taxon>
        <taxon>Actinomycetes</taxon>
        <taxon>Nakamurellales</taxon>
        <taxon>Nakamurellaceae</taxon>
        <taxon>Nakamurella</taxon>
    </lineage>
</organism>
<proteinExistence type="predicted"/>
<keyword evidence="3" id="KW-0804">Transcription</keyword>
<dbReference type="Gene3D" id="1.10.260.40">
    <property type="entry name" value="lambda repressor-like DNA-binding domains"/>
    <property type="match status" value="1"/>
</dbReference>
<dbReference type="RefSeq" id="WP_229674493.1">
    <property type="nucleotide sequence ID" value="NZ_BMNA01000006.1"/>
</dbReference>
<dbReference type="AlphaFoldDB" id="A0A917WIV2"/>
<reference evidence="6" key="1">
    <citation type="journal article" date="2014" name="Int. J. Syst. Evol. Microbiol.">
        <title>Complete genome sequence of Corynebacterium casei LMG S-19264T (=DSM 44701T), isolated from a smear-ripened cheese.</title>
        <authorList>
            <consortium name="US DOE Joint Genome Institute (JGI-PGF)"/>
            <person name="Walter F."/>
            <person name="Albersmeier A."/>
            <person name="Kalinowski J."/>
            <person name="Ruckert C."/>
        </authorList>
    </citation>
    <scope>NUCLEOTIDE SEQUENCE</scope>
    <source>
        <strain evidence="6">CGMCC 4.7308</strain>
    </source>
</reference>
<dbReference type="PANTHER" id="PTHR30146">
    <property type="entry name" value="LACI-RELATED TRANSCRIPTIONAL REPRESSOR"/>
    <property type="match status" value="1"/>
</dbReference>
<dbReference type="InterPro" id="IPR010982">
    <property type="entry name" value="Lambda_DNA-bd_dom_sf"/>
</dbReference>
<keyword evidence="7" id="KW-1185">Reference proteome</keyword>
<keyword evidence="2" id="KW-0238">DNA-binding</keyword>
<sequence>MTDARPDVDAGTAGPPAGGPPDGVRPDVTHPRPTLDSVAARAGVSRQTVSNVLNLPHLVRAETARRVSAAIAELGYRPHRAAQQLRTRRSRLLGLRVELSAGDKVFDRFLHALTEAADLRGYRVMLYTAGDDEAEIAAYTELRGRWDIDGVVLTTTHPGDRRTAHLAGAGLPCVTFGRPWDDSDHHPWVDVDGAAGTAEATRHLVGAGRRRIAFLGWPAGSAVGDDRLAGWAAAVAAAGLPAPEPGRSVNDPQEARRAADALLDTVRPDAVVCASDLLALGVLSALTARGRIAGRDVAVTGFDDTDIAALVGLSSVAQPLSEVASECARLVTELVEDPRRADTPERLLLAPRLVVRDSSSGPP</sequence>
<evidence type="ECO:0000259" key="5">
    <source>
        <dbReference type="PROSITE" id="PS50932"/>
    </source>
</evidence>
<accession>A0A917WIV2</accession>
<keyword evidence="1" id="KW-0805">Transcription regulation</keyword>
<evidence type="ECO:0000313" key="7">
    <source>
        <dbReference type="Proteomes" id="UP000655208"/>
    </source>
</evidence>
<dbReference type="PANTHER" id="PTHR30146:SF109">
    <property type="entry name" value="HTH-TYPE TRANSCRIPTIONAL REGULATOR GALS"/>
    <property type="match status" value="1"/>
</dbReference>
<gene>
    <name evidence="6" type="ORF">GCM10011594_31380</name>
</gene>
<evidence type="ECO:0000313" key="6">
    <source>
        <dbReference type="EMBL" id="GGM09200.1"/>
    </source>
</evidence>
<comment type="caution">
    <text evidence="6">The sequence shown here is derived from an EMBL/GenBank/DDBJ whole genome shotgun (WGS) entry which is preliminary data.</text>
</comment>
<feature type="domain" description="HTH lacI-type" evidence="5">
    <location>
        <begin position="33"/>
        <end position="87"/>
    </location>
</feature>
<evidence type="ECO:0000256" key="4">
    <source>
        <dbReference type="SAM" id="MobiDB-lite"/>
    </source>
</evidence>
<dbReference type="GO" id="GO:0003700">
    <property type="term" value="F:DNA-binding transcription factor activity"/>
    <property type="evidence" value="ECO:0007669"/>
    <property type="project" value="TreeGrafter"/>
</dbReference>
<dbReference type="CDD" id="cd01392">
    <property type="entry name" value="HTH_LacI"/>
    <property type="match status" value="1"/>
</dbReference>
<dbReference type="PROSITE" id="PS50932">
    <property type="entry name" value="HTH_LACI_2"/>
    <property type="match status" value="1"/>
</dbReference>
<reference evidence="6" key="2">
    <citation type="submission" date="2020-09" db="EMBL/GenBank/DDBJ databases">
        <authorList>
            <person name="Sun Q."/>
            <person name="Zhou Y."/>
        </authorList>
    </citation>
    <scope>NUCLEOTIDE SEQUENCE</scope>
    <source>
        <strain evidence="6">CGMCC 4.7308</strain>
    </source>
</reference>
<evidence type="ECO:0000256" key="2">
    <source>
        <dbReference type="ARBA" id="ARBA00023125"/>
    </source>
</evidence>
<dbReference type="InterPro" id="IPR000843">
    <property type="entry name" value="HTH_LacI"/>
</dbReference>
<dbReference type="InterPro" id="IPR028082">
    <property type="entry name" value="Peripla_BP_I"/>
</dbReference>
<dbReference type="Gene3D" id="3.40.50.2300">
    <property type="match status" value="2"/>
</dbReference>
<dbReference type="Pfam" id="PF00356">
    <property type="entry name" value="LacI"/>
    <property type="match status" value="1"/>
</dbReference>
<dbReference type="GO" id="GO:0000976">
    <property type="term" value="F:transcription cis-regulatory region binding"/>
    <property type="evidence" value="ECO:0007669"/>
    <property type="project" value="TreeGrafter"/>
</dbReference>
<name>A0A917WIV2_9ACTN</name>
<dbReference type="Pfam" id="PF13377">
    <property type="entry name" value="Peripla_BP_3"/>
    <property type="match status" value="1"/>
</dbReference>
<dbReference type="Proteomes" id="UP000655208">
    <property type="component" value="Unassembled WGS sequence"/>
</dbReference>
<feature type="region of interest" description="Disordered" evidence="4">
    <location>
        <begin position="1"/>
        <end position="34"/>
    </location>
</feature>
<dbReference type="InterPro" id="IPR046335">
    <property type="entry name" value="LacI/GalR-like_sensor"/>
</dbReference>
<dbReference type="SMART" id="SM00354">
    <property type="entry name" value="HTH_LACI"/>
    <property type="match status" value="1"/>
</dbReference>
<evidence type="ECO:0000256" key="1">
    <source>
        <dbReference type="ARBA" id="ARBA00023015"/>
    </source>
</evidence>
<dbReference type="EMBL" id="BMNA01000006">
    <property type="protein sequence ID" value="GGM09200.1"/>
    <property type="molecule type" value="Genomic_DNA"/>
</dbReference>
<dbReference type="SUPFAM" id="SSF47413">
    <property type="entry name" value="lambda repressor-like DNA-binding domains"/>
    <property type="match status" value="1"/>
</dbReference>